<dbReference type="AlphaFoldDB" id="A0A7G5XMJ9"/>
<dbReference type="SUPFAM" id="SSF53474">
    <property type="entry name" value="alpha/beta-Hydrolases"/>
    <property type="match status" value="1"/>
</dbReference>
<dbReference type="GO" id="GO:0016020">
    <property type="term" value="C:membrane"/>
    <property type="evidence" value="ECO:0007669"/>
    <property type="project" value="TreeGrafter"/>
</dbReference>
<dbReference type="PANTHER" id="PTHR43798">
    <property type="entry name" value="MONOACYLGLYCEROL LIPASE"/>
    <property type="match status" value="1"/>
</dbReference>
<feature type="domain" description="AB hydrolase-1" evidence="1">
    <location>
        <begin position="56"/>
        <end position="287"/>
    </location>
</feature>
<dbReference type="InterPro" id="IPR029058">
    <property type="entry name" value="AB_hydrolase_fold"/>
</dbReference>
<keyword evidence="3" id="KW-1185">Reference proteome</keyword>
<dbReference type="PANTHER" id="PTHR43798:SF5">
    <property type="entry name" value="MONOACYLGLYCEROL LIPASE ABHD6"/>
    <property type="match status" value="1"/>
</dbReference>
<dbReference type="Proteomes" id="UP000515344">
    <property type="component" value="Chromosome"/>
</dbReference>
<sequence length="309" mass="34343">MSALLLNCNSTPEIKDTVVKESPDKRIPPSSLAAPTEYATVAGKKIAYRSIGHGDPMIFCNRFRGVLDSWDPAFLDQLAKEFRVIIFDYSGIGLSSGELPTVIAEVAEDVKDLADFLKLDKFIIGGWSYGGTVAQTFSVRYPQMITHTILIGTNPPGQNPNPPEEIFLKTSAKPVNDLADEIILFFEPASAISREAAKLSHDRIAQRVNDKDIPVPVEKFARYFMGIADYAKDTMNAREKLGKLSTPLLCLSGDHDCVCPVENWYPLTRKMRNLQIIMLPDAGHGPQHQYVDLSVKYISDFINHTTVKK</sequence>
<proteinExistence type="predicted"/>
<accession>A0A7G5XMJ9</accession>
<dbReference type="GO" id="GO:0047372">
    <property type="term" value="F:monoacylglycerol lipase activity"/>
    <property type="evidence" value="ECO:0007669"/>
    <property type="project" value="TreeGrafter"/>
</dbReference>
<evidence type="ECO:0000259" key="1">
    <source>
        <dbReference type="Pfam" id="PF00561"/>
    </source>
</evidence>
<gene>
    <name evidence="2" type="ORF">H4075_06755</name>
</gene>
<name>A0A7G5XMJ9_9BACT</name>
<dbReference type="PRINTS" id="PR00111">
    <property type="entry name" value="ABHYDROLASE"/>
</dbReference>
<dbReference type="Gene3D" id="3.40.50.1820">
    <property type="entry name" value="alpha/beta hydrolase"/>
    <property type="match status" value="1"/>
</dbReference>
<dbReference type="GO" id="GO:0046464">
    <property type="term" value="P:acylglycerol catabolic process"/>
    <property type="evidence" value="ECO:0007669"/>
    <property type="project" value="TreeGrafter"/>
</dbReference>
<dbReference type="EMBL" id="CP060007">
    <property type="protein sequence ID" value="QNA46702.1"/>
    <property type="molecule type" value="Genomic_DNA"/>
</dbReference>
<evidence type="ECO:0000313" key="3">
    <source>
        <dbReference type="Proteomes" id="UP000515344"/>
    </source>
</evidence>
<dbReference type="InterPro" id="IPR000073">
    <property type="entry name" value="AB_hydrolase_1"/>
</dbReference>
<dbReference type="Pfam" id="PF00561">
    <property type="entry name" value="Abhydrolase_1"/>
    <property type="match status" value="1"/>
</dbReference>
<dbReference type="InterPro" id="IPR050266">
    <property type="entry name" value="AB_hydrolase_sf"/>
</dbReference>
<dbReference type="KEGG" id="lacs:H4075_06755"/>
<organism evidence="2 3">
    <name type="scientific">Lacibacter sediminis</name>
    <dbReference type="NCBI Taxonomy" id="2760713"/>
    <lineage>
        <taxon>Bacteria</taxon>
        <taxon>Pseudomonadati</taxon>
        <taxon>Bacteroidota</taxon>
        <taxon>Chitinophagia</taxon>
        <taxon>Chitinophagales</taxon>
        <taxon>Chitinophagaceae</taxon>
        <taxon>Lacibacter</taxon>
    </lineage>
</organism>
<protein>
    <submittedName>
        <fullName evidence="2">Alpha/beta hydrolase</fullName>
    </submittedName>
</protein>
<evidence type="ECO:0000313" key="2">
    <source>
        <dbReference type="EMBL" id="QNA46702.1"/>
    </source>
</evidence>
<reference evidence="3" key="1">
    <citation type="submission" date="2020-08" db="EMBL/GenBank/DDBJ databases">
        <title>Lacibacter sp. S13-6-6 genome sequencing.</title>
        <authorList>
            <person name="Jin L."/>
        </authorList>
    </citation>
    <scope>NUCLEOTIDE SEQUENCE [LARGE SCALE GENOMIC DNA]</scope>
    <source>
        <strain evidence="3">S13-6-6</strain>
    </source>
</reference>
<keyword evidence="2" id="KW-0378">Hydrolase</keyword>